<gene>
    <name evidence="1" type="ORF">SAMN05421773_103170</name>
</gene>
<evidence type="ECO:0000313" key="2">
    <source>
        <dbReference type="Proteomes" id="UP000199207"/>
    </source>
</evidence>
<protein>
    <submittedName>
        <fullName evidence="1">Uncharacterized protein</fullName>
    </submittedName>
</protein>
<dbReference type="STRING" id="910347.SAMN05421773_103170"/>
<dbReference type="OrthoDB" id="4264214at2"/>
<dbReference type="AlphaFoldDB" id="A0A1I1ITG2"/>
<accession>A0A1I1ITG2</accession>
<keyword evidence="2" id="KW-1185">Reference proteome</keyword>
<reference evidence="1 2" key="1">
    <citation type="submission" date="2016-10" db="EMBL/GenBank/DDBJ databases">
        <authorList>
            <person name="de Groot N.N."/>
        </authorList>
    </citation>
    <scope>NUCLEOTIDE SEQUENCE [LARGE SCALE GENOMIC DNA]</scope>
    <source>
        <strain evidence="1 2">CGMCC 4.5739</strain>
    </source>
</reference>
<dbReference type="InterPro" id="IPR045999">
    <property type="entry name" value="DUF5955"/>
</dbReference>
<dbReference type="EMBL" id="FOLM01000003">
    <property type="protein sequence ID" value="SFC39201.1"/>
    <property type="molecule type" value="Genomic_DNA"/>
</dbReference>
<sequence length="114" mass="11991">MAAGIDPRLDELRGAVIRTRIALEAYRSPLTDRAVAERELAVMESLTDGMPRTGAAARAAQAADPEGAALRHSLLMIFGALGSVSALTPELGELRRAVDRFGVPAQRVPAAGRS</sequence>
<organism evidence="1 2">
    <name type="scientific">Streptomyces aidingensis</name>
    <dbReference type="NCBI Taxonomy" id="910347"/>
    <lineage>
        <taxon>Bacteria</taxon>
        <taxon>Bacillati</taxon>
        <taxon>Actinomycetota</taxon>
        <taxon>Actinomycetes</taxon>
        <taxon>Kitasatosporales</taxon>
        <taxon>Streptomycetaceae</taxon>
        <taxon>Streptomyces</taxon>
    </lineage>
</organism>
<name>A0A1I1ITG2_9ACTN</name>
<dbReference type="Pfam" id="PF19380">
    <property type="entry name" value="DUF5955"/>
    <property type="match status" value="1"/>
</dbReference>
<evidence type="ECO:0000313" key="1">
    <source>
        <dbReference type="EMBL" id="SFC39201.1"/>
    </source>
</evidence>
<dbReference type="RefSeq" id="WP_093838007.1">
    <property type="nucleotide sequence ID" value="NZ_FOLM01000003.1"/>
</dbReference>
<proteinExistence type="predicted"/>
<dbReference type="Proteomes" id="UP000199207">
    <property type="component" value="Unassembled WGS sequence"/>
</dbReference>